<dbReference type="SMART" id="SM00355">
    <property type="entry name" value="ZnF_C2H2"/>
    <property type="match status" value="4"/>
</dbReference>
<evidence type="ECO:0000256" key="1">
    <source>
        <dbReference type="ARBA" id="ARBA00004496"/>
    </source>
</evidence>
<keyword evidence="4" id="KW-0479">Metal-binding</keyword>
<organism evidence="10 11">
    <name type="scientific">Petrolisthes cinctipes</name>
    <name type="common">Flat porcelain crab</name>
    <dbReference type="NCBI Taxonomy" id="88211"/>
    <lineage>
        <taxon>Eukaryota</taxon>
        <taxon>Metazoa</taxon>
        <taxon>Ecdysozoa</taxon>
        <taxon>Arthropoda</taxon>
        <taxon>Crustacea</taxon>
        <taxon>Multicrustacea</taxon>
        <taxon>Malacostraca</taxon>
        <taxon>Eumalacostraca</taxon>
        <taxon>Eucarida</taxon>
        <taxon>Decapoda</taxon>
        <taxon>Pleocyemata</taxon>
        <taxon>Anomura</taxon>
        <taxon>Galatheoidea</taxon>
        <taxon>Porcellanidae</taxon>
        <taxon>Petrolisthes</taxon>
    </lineage>
</organism>
<evidence type="ECO:0000313" key="11">
    <source>
        <dbReference type="Proteomes" id="UP001286313"/>
    </source>
</evidence>
<accession>A0AAE1ENJ7</accession>
<dbReference type="SMART" id="SM00451">
    <property type="entry name" value="ZnF_U1"/>
    <property type="match status" value="2"/>
</dbReference>
<evidence type="ECO:0000256" key="6">
    <source>
        <dbReference type="ARBA" id="ARBA00022833"/>
    </source>
</evidence>
<dbReference type="AlphaFoldDB" id="A0AAE1ENJ7"/>
<keyword evidence="3" id="KW-0690">Ribosome biogenesis</keyword>
<comment type="similarity">
    <text evidence="7">Belongs to the REI1 family.</text>
</comment>
<proteinExistence type="inferred from homology"/>
<dbReference type="GO" id="GO:0042273">
    <property type="term" value="P:ribosomal large subunit biogenesis"/>
    <property type="evidence" value="ECO:0007669"/>
    <property type="project" value="TreeGrafter"/>
</dbReference>
<reference evidence="10" key="1">
    <citation type="submission" date="2023-10" db="EMBL/GenBank/DDBJ databases">
        <title>Genome assemblies of two species of porcelain crab, Petrolisthes cinctipes and Petrolisthes manimaculis (Anomura: Porcellanidae).</title>
        <authorList>
            <person name="Angst P."/>
        </authorList>
    </citation>
    <scope>NUCLEOTIDE SEQUENCE</scope>
    <source>
        <strain evidence="10">PB745_01</strain>
        <tissue evidence="10">Gill</tissue>
    </source>
</reference>
<evidence type="ECO:0000313" key="10">
    <source>
        <dbReference type="EMBL" id="KAK3858659.1"/>
    </source>
</evidence>
<dbReference type="InterPro" id="IPR003604">
    <property type="entry name" value="Matrin/U1-like-C_Znf_C2H2"/>
</dbReference>
<dbReference type="InterPro" id="IPR041661">
    <property type="entry name" value="ZN622/Rei1/Reh1_Znf-C2H2"/>
</dbReference>
<dbReference type="Gene3D" id="3.30.160.60">
    <property type="entry name" value="Classic Zinc Finger"/>
    <property type="match status" value="1"/>
</dbReference>
<evidence type="ECO:0000256" key="3">
    <source>
        <dbReference type="ARBA" id="ARBA00022517"/>
    </source>
</evidence>
<dbReference type="PANTHER" id="PTHR13182">
    <property type="entry name" value="ZINC FINGER PROTEIN 622"/>
    <property type="match status" value="1"/>
</dbReference>
<evidence type="ECO:0000256" key="4">
    <source>
        <dbReference type="ARBA" id="ARBA00022723"/>
    </source>
</evidence>
<feature type="compositionally biased region" description="Acidic residues" evidence="8">
    <location>
        <begin position="125"/>
        <end position="143"/>
    </location>
</feature>
<dbReference type="InterPro" id="IPR040025">
    <property type="entry name" value="Znf622/Rei1/Reh1"/>
</dbReference>
<name>A0AAE1ENJ7_PETCI</name>
<comment type="caution">
    <text evidence="10">The sequence shown here is derived from an EMBL/GenBank/DDBJ whole genome shotgun (WGS) entry which is preliminary data.</text>
</comment>
<evidence type="ECO:0000259" key="9">
    <source>
        <dbReference type="PROSITE" id="PS00028"/>
    </source>
</evidence>
<keyword evidence="5" id="KW-0677">Repeat</keyword>
<dbReference type="PROSITE" id="PS00028">
    <property type="entry name" value="ZINC_FINGER_C2H2_1"/>
    <property type="match status" value="1"/>
</dbReference>
<dbReference type="EMBL" id="JAWQEG010005247">
    <property type="protein sequence ID" value="KAK3858659.1"/>
    <property type="molecule type" value="Genomic_DNA"/>
</dbReference>
<evidence type="ECO:0000256" key="7">
    <source>
        <dbReference type="ARBA" id="ARBA00034126"/>
    </source>
</evidence>
<dbReference type="GO" id="GO:0008270">
    <property type="term" value="F:zinc ion binding"/>
    <property type="evidence" value="ECO:0007669"/>
    <property type="project" value="InterPro"/>
</dbReference>
<gene>
    <name evidence="10" type="ORF">Pcinc_035165</name>
</gene>
<dbReference type="InterPro" id="IPR013087">
    <property type="entry name" value="Znf_C2H2_type"/>
</dbReference>
<dbReference type="GO" id="GO:0005737">
    <property type="term" value="C:cytoplasm"/>
    <property type="evidence" value="ECO:0007669"/>
    <property type="project" value="UniProtKB-SubCell"/>
</dbReference>
<sequence>MSAFTCLSCHVAFQSFEGQREHFQSDWHRYNLMRKVSELPPVSREVFNERVGQMKTIQENTLKAPEKIPCRICKKTFTTDQAYDNHLQSKKHMEMCLSEESRNEINKKKAAAAAKAAAKAKSEDNNDEEEEEEEDDDDEEDMEIEEVDDDEWYMGEAIPLLDCLFCNHHSKNVETELLHLTDKHSFFIPDLEYCIDVPGLLTYLGQKIGCGFECPGCQWKAKKTPNLTSVRKHINDKHHRRMILEGDGLVEYADFYDYSSSYPDAGEGPTPDDVVDQNVLYGNAYELVLPSGAVIGHRSLRRYYKQKLDPKSMAVVQRKSHGASLRSVMNSYRMLGWQGSTKVEVERKRRDIKYWHHVRSKFHMQVSVKASKLFVPRASGIML</sequence>
<keyword evidence="2" id="KW-0963">Cytoplasm</keyword>
<dbReference type="Proteomes" id="UP001286313">
    <property type="component" value="Unassembled WGS sequence"/>
</dbReference>
<dbReference type="SUPFAM" id="SSF57667">
    <property type="entry name" value="beta-beta-alpha zinc fingers"/>
    <property type="match status" value="2"/>
</dbReference>
<evidence type="ECO:0000256" key="8">
    <source>
        <dbReference type="SAM" id="MobiDB-lite"/>
    </source>
</evidence>
<protein>
    <recommendedName>
        <fullName evidence="9">C2H2-type domain-containing protein</fullName>
    </recommendedName>
</protein>
<feature type="region of interest" description="Disordered" evidence="8">
    <location>
        <begin position="107"/>
        <end position="143"/>
    </location>
</feature>
<feature type="domain" description="C2H2-type" evidence="9">
    <location>
        <begin position="70"/>
        <end position="92"/>
    </location>
</feature>
<dbReference type="InterPro" id="IPR036236">
    <property type="entry name" value="Znf_C2H2_sf"/>
</dbReference>
<dbReference type="Pfam" id="PF12756">
    <property type="entry name" value="zf-C2H2_2"/>
    <property type="match status" value="1"/>
</dbReference>
<evidence type="ECO:0000256" key="5">
    <source>
        <dbReference type="ARBA" id="ARBA00022737"/>
    </source>
</evidence>
<dbReference type="Pfam" id="PF12874">
    <property type="entry name" value="zf-met"/>
    <property type="match status" value="1"/>
</dbReference>
<comment type="subcellular location">
    <subcellularLocation>
        <location evidence="1">Cytoplasm</location>
    </subcellularLocation>
</comment>
<keyword evidence="11" id="KW-1185">Reference proteome</keyword>
<keyword evidence="6" id="KW-0862">Zinc</keyword>
<dbReference type="GO" id="GO:0003676">
    <property type="term" value="F:nucleic acid binding"/>
    <property type="evidence" value="ECO:0007669"/>
    <property type="project" value="InterPro"/>
</dbReference>
<dbReference type="PANTHER" id="PTHR13182:SF8">
    <property type="entry name" value="CYTOPLASMIC 60S SUBUNIT BIOGENESIS FACTOR ZNF622"/>
    <property type="match status" value="1"/>
</dbReference>
<evidence type="ECO:0000256" key="2">
    <source>
        <dbReference type="ARBA" id="ARBA00022490"/>
    </source>
</evidence>
<dbReference type="GO" id="GO:0030687">
    <property type="term" value="C:preribosome, large subunit precursor"/>
    <property type="evidence" value="ECO:0007669"/>
    <property type="project" value="TreeGrafter"/>
</dbReference>